<reference evidence="1 2" key="1">
    <citation type="submission" date="2023-11" db="EMBL/GenBank/DDBJ databases">
        <title>Winogradskyella pelagius sp. nov., isolated from coastal sediment.</title>
        <authorList>
            <person name="Li F."/>
        </authorList>
    </citation>
    <scope>NUCLEOTIDE SEQUENCE [LARGE SCALE GENOMIC DNA]</scope>
    <source>
        <strain evidence="1 2">KCTC 23502</strain>
    </source>
</reference>
<evidence type="ECO:0000313" key="1">
    <source>
        <dbReference type="EMBL" id="MDY2588207.1"/>
    </source>
</evidence>
<dbReference type="EMBL" id="JAXDAE010000014">
    <property type="protein sequence ID" value="MDY2588207.1"/>
    <property type="molecule type" value="Genomic_DNA"/>
</dbReference>
<sequence length="96" mass="11132">MAKHKWTKKDCLLVITEFVKRYKTEDYKNTEKDVVMQIGTSASSVKMTCKNFVPLLINQLEGFGSNISKTQGEALMNYLENYNDVNPKKLIYIFEN</sequence>
<keyword evidence="2" id="KW-1185">Reference proteome</keyword>
<dbReference type="Proteomes" id="UP001285855">
    <property type="component" value="Unassembled WGS sequence"/>
</dbReference>
<organism evidence="1 2">
    <name type="scientific">Winogradskyella aquimaris</name>
    <dbReference type="NCBI Taxonomy" id="864074"/>
    <lineage>
        <taxon>Bacteria</taxon>
        <taxon>Pseudomonadati</taxon>
        <taxon>Bacteroidota</taxon>
        <taxon>Flavobacteriia</taxon>
        <taxon>Flavobacteriales</taxon>
        <taxon>Flavobacteriaceae</taxon>
        <taxon>Winogradskyella</taxon>
    </lineage>
</organism>
<accession>A0ABU5EPD5</accession>
<dbReference type="RefSeq" id="WP_320556555.1">
    <property type="nucleotide sequence ID" value="NZ_JAXDAE010000014.1"/>
</dbReference>
<evidence type="ECO:0000313" key="2">
    <source>
        <dbReference type="Proteomes" id="UP001285855"/>
    </source>
</evidence>
<gene>
    <name evidence="1" type="ORF">SNF14_12725</name>
</gene>
<name>A0ABU5EPD5_9FLAO</name>
<comment type="caution">
    <text evidence="1">The sequence shown here is derived from an EMBL/GenBank/DDBJ whole genome shotgun (WGS) entry which is preliminary data.</text>
</comment>
<protein>
    <submittedName>
        <fullName evidence="1">Uncharacterized protein</fullName>
    </submittedName>
</protein>
<proteinExistence type="predicted"/>